<dbReference type="eggNOG" id="ENOG502Z9M4">
    <property type="taxonomic scope" value="Bacteria"/>
</dbReference>
<evidence type="ECO:0000313" key="2">
    <source>
        <dbReference type="Proteomes" id="UP000029641"/>
    </source>
</evidence>
<organism evidence="1 2">
    <name type="scientific">Jejuia pallidilutea</name>
    <dbReference type="NCBI Taxonomy" id="504487"/>
    <lineage>
        <taxon>Bacteria</taxon>
        <taxon>Pseudomonadati</taxon>
        <taxon>Bacteroidota</taxon>
        <taxon>Flavobacteriia</taxon>
        <taxon>Flavobacteriales</taxon>
        <taxon>Flavobacteriaceae</taxon>
        <taxon>Jejuia</taxon>
    </lineage>
</organism>
<dbReference type="AlphaFoldDB" id="A0A090VLL4"/>
<dbReference type="STRING" id="504487.JCM19538_1856"/>
<dbReference type="EMBL" id="BBNR01000001">
    <property type="protein sequence ID" value="GAL65601.1"/>
    <property type="molecule type" value="Genomic_DNA"/>
</dbReference>
<protein>
    <recommendedName>
        <fullName evidence="3">Lipoprotein</fullName>
    </recommendedName>
</protein>
<comment type="caution">
    <text evidence="1">The sequence shown here is derived from an EMBL/GenBank/DDBJ whole genome shotgun (WGS) entry which is preliminary data.</text>
</comment>
<dbReference type="PROSITE" id="PS51257">
    <property type="entry name" value="PROKAR_LIPOPROTEIN"/>
    <property type="match status" value="1"/>
</dbReference>
<evidence type="ECO:0008006" key="3">
    <source>
        <dbReference type="Google" id="ProtNLM"/>
    </source>
</evidence>
<reference evidence="1 2" key="1">
    <citation type="journal article" date="2014" name="Genome Announc.">
        <title>Draft Genome Sequence of Marine Flavobacterium Jejuia pallidilutea Strain 11shimoA1 and Pigmentation Mutants.</title>
        <authorList>
            <person name="Takatani N."/>
            <person name="Nakanishi M."/>
            <person name="Meirelles P."/>
            <person name="Mino S."/>
            <person name="Suda W."/>
            <person name="Oshima K."/>
            <person name="Hattori M."/>
            <person name="Ohkuma M."/>
            <person name="Hosokawa M."/>
            <person name="Miyashita K."/>
            <person name="Thompson F.L."/>
            <person name="Niwa A."/>
            <person name="Sawabe T."/>
            <person name="Sawabe T."/>
        </authorList>
    </citation>
    <scope>NUCLEOTIDE SEQUENCE [LARGE SCALE GENOMIC DNA]</scope>
    <source>
        <strain evidence="1 2">JCM 19301</strain>
    </source>
</reference>
<gene>
    <name evidence="1" type="ORF">JCM19301_4061</name>
</gene>
<sequence length="228" mass="25655">MKKIKHIMKNITLALLSVILITSFISCSSVKVLDSWKSDNVANLKNNNFLVIARTDNQQARIAFENEIVKQMTEDGYNAVASFSKFGDMKPNEKVSEDDKKKFQTLLKSENIDGIVLSVIKDFREETRVIKDGGYYAGGNFSSYYPGYYGLFNTYFYNPMSYSSLGVYVPETTTTVSSKIYILETTVYDLKASGKNQLVAVITSQIENPEKASETAKQYVKKIANSLK</sequence>
<evidence type="ECO:0000313" key="1">
    <source>
        <dbReference type="EMBL" id="GAL65601.1"/>
    </source>
</evidence>
<accession>A0A090VLL4</accession>
<proteinExistence type="predicted"/>
<dbReference type="Proteomes" id="UP000029641">
    <property type="component" value="Unassembled WGS sequence"/>
</dbReference>
<name>A0A090VLL4_9FLAO</name>